<accession>A0A7W7ZVV0</accession>
<gene>
    <name evidence="2" type="ORF">HNR40_000176</name>
</gene>
<sequence>MIERIIDRGAVRDMPRGARHGQDRPHAAVAEPKEAP</sequence>
<keyword evidence="3" id="KW-1185">Reference proteome</keyword>
<evidence type="ECO:0000313" key="3">
    <source>
        <dbReference type="Proteomes" id="UP000568380"/>
    </source>
</evidence>
<reference evidence="2 3" key="1">
    <citation type="submission" date="2020-08" db="EMBL/GenBank/DDBJ databases">
        <title>Genomic Encyclopedia of Type Strains, Phase IV (KMG-IV): sequencing the most valuable type-strain genomes for metagenomic binning, comparative biology and taxonomic classification.</title>
        <authorList>
            <person name="Goeker M."/>
        </authorList>
    </citation>
    <scope>NUCLEOTIDE SEQUENCE [LARGE SCALE GENOMIC DNA]</scope>
    <source>
        <strain evidence="2 3">DSM 45385</strain>
    </source>
</reference>
<feature type="region of interest" description="Disordered" evidence="1">
    <location>
        <begin position="1"/>
        <end position="36"/>
    </location>
</feature>
<proteinExistence type="predicted"/>
<name>A0A7W7ZVV0_9ACTN</name>
<evidence type="ECO:0000313" key="2">
    <source>
        <dbReference type="EMBL" id="MBB5074730.1"/>
    </source>
</evidence>
<dbReference type="EMBL" id="JACHIN010000001">
    <property type="protein sequence ID" value="MBB5074730.1"/>
    <property type="molecule type" value="Genomic_DNA"/>
</dbReference>
<dbReference type="AlphaFoldDB" id="A0A7W7ZVV0"/>
<evidence type="ECO:0000256" key="1">
    <source>
        <dbReference type="SAM" id="MobiDB-lite"/>
    </source>
</evidence>
<organism evidence="2 3">
    <name type="scientific">Nonomuraea endophytica</name>
    <dbReference type="NCBI Taxonomy" id="714136"/>
    <lineage>
        <taxon>Bacteria</taxon>
        <taxon>Bacillati</taxon>
        <taxon>Actinomycetota</taxon>
        <taxon>Actinomycetes</taxon>
        <taxon>Streptosporangiales</taxon>
        <taxon>Streptosporangiaceae</taxon>
        <taxon>Nonomuraea</taxon>
    </lineage>
</organism>
<dbReference type="Proteomes" id="UP000568380">
    <property type="component" value="Unassembled WGS sequence"/>
</dbReference>
<protein>
    <submittedName>
        <fullName evidence="2">Uncharacterized protein</fullName>
    </submittedName>
</protein>
<comment type="caution">
    <text evidence="2">The sequence shown here is derived from an EMBL/GenBank/DDBJ whole genome shotgun (WGS) entry which is preliminary data.</text>
</comment>